<gene>
    <name evidence="1" type="ORF">R4Z09_26000</name>
</gene>
<protein>
    <submittedName>
        <fullName evidence="1">Uncharacterized protein</fullName>
    </submittedName>
</protein>
<keyword evidence="2" id="KW-1185">Reference proteome</keyword>
<dbReference type="RefSeq" id="WP_338449588.1">
    <property type="nucleotide sequence ID" value="NZ_CP137640.1"/>
</dbReference>
<dbReference type="Proteomes" id="UP001357223">
    <property type="component" value="Chromosome"/>
</dbReference>
<name>A0ABZ2CAB7_9BACI</name>
<reference evidence="1 2" key="1">
    <citation type="submission" date="2023-10" db="EMBL/GenBank/DDBJ databases">
        <title>Niallia locisalis sp.nov. isolated from a salt pond sample.</title>
        <authorList>
            <person name="Li X.-J."/>
            <person name="Dong L."/>
        </authorList>
    </citation>
    <scope>NUCLEOTIDE SEQUENCE [LARGE SCALE GENOMIC DNA]</scope>
    <source>
        <strain evidence="1 2">DSM 29761</strain>
    </source>
</reference>
<organism evidence="1 2">
    <name type="scientific">Niallia oryzisoli</name>
    <dbReference type="NCBI Taxonomy" id="1737571"/>
    <lineage>
        <taxon>Bacteria</taxon>
        <taxon>Bacillati</taxon>
        <taxon>Bacillota</taxon>
        <taxon>Bacilli</taxon>
        <taxon>Bacillales</taxon>
        <taxon>Bacillaceae</taxon>
        <taxon>Niallia</taxon>
    </lineage>
</organism>
<evidence type="ECO:0000313" key="2">
    <source>
        <dbReference type="Proteomes" id="UP001357223"/>
    </source>
</evidence>
<proteinExistence type="predicted"/>
<evidence type="ECO:0000313" key="1">
    <source>
        <dbReference type="EMBL" id="WVX80657.1"/>
    </source>
</evidence>
<accession>A0ABZ2CAB7</accession>
<sequence length="59" mass="6899">MSSGHYFPENDTIRYDLSFSKEVKGKQIYDSFGFTGKELQLEYFYYQPADSSDGLFPPR</sequence>
<dbReference type="EMBL" id="CP137640">
    <property type="protein sequence ID" value="WVX80657.1"/>
    <property type="molecule type" value="Genomic_DNA"/>
</dbReference>